<organism evidence="2 3">
    <name type="scientific">Heterorhabditis bacteriophora</name>
    <name type="common">Entomopathogenic nematode worm</name>
    <dbReference type="NCBI Taxonomy" id="37862"/>
    <lineage>
        <taxon>Eukaryota</taxon>
        <taxon>Metazoa</taxon>
        <taxon>Ecdysozoa</taxon>
        <taxon>Nematoda</taxon>
        <taxon>Chromadorea</taxon>
        <taxon>Rhabditida</taxon>
        <taxon>Rhabditina</taxon>
        <taxon>Rhabditomorpha</taxon>
        <taxon>Strongyloidea</taxon>
        <taxon>Heterorhabditidae</taxon>
        <taxon>Heterorhabditis</taxon>
    </lineage>
</organism>
<evidence type="ECO:0000313" key="2">
    <source>
        <dbReference type="Proteomes" id="UP000095283"/>
    </source>
</evidence>
<dbReference type="Proteomes" id="UP000095283">
    <property type="component" value="Unplaced"/>
</dbReference>
<name>A0A1I7WLZ2_HETBA</name>
<evidence type="ECO:0000256" key="1">
    <source>
        <dbReference type="SAM" id="MobiDB-lite"/>
    </source>
</evidence>
<protein>
    <submittedName>
        <fullName evidence="3">Uncharacterized protein</fullName>
    </submittedName>
</protein>
<dbReference type="AlphaFoldDB" id="A0A1I7WLZ2"/>
<keyword evidence="2" id="KW-1185">Reference proteome</keyword>
<feature type="compositionally biased region" description="Basic and acidic residues" evidence="1">
    <location>
        <begin position="315"/>
        <end position="328"/>
    </location>
</feature>
<proteinExistence type="predicted"/>
<feature type="region of interest" description="Disordered" evidence="1">
    <location>
        <begin position="258"/>
        <end position="302"/>
    </location>
</feature>
<feature type="region of interest" description="Disordered" evidence="1">
    <location>
        <begin position="315"/>
        <end position="358"/>
    </location>
</feature>
<feature type="compositionally biased region" description="Polar residues" evidence="1">
    <location>
        <begin position="264"/>
        <end position="282"/>
    </location>
</feature>
<dbReference type="WBParaSite" id="Hba_06086">
    <property type="protein sequence ID" value="Hba_06086"/>
    <property type="gene ID" value="Hba_06086"/>
</dbReference>
<evidence type="ECO:0000313" key="3">
    <source>
        <dbReference type="WBParaSite" id="Hba_06086"/>
    </source>
</evidence>
<sequence>MTLNWLSSIVKGRSRLCYEIFETNVELYGTTIKFIVNALKVKRSKMFGKTDEKKRVFDYLANEMNKHLIDFIENLTDLHGDNVQAVLPSQVSRQMLRSVSCTFLHRRVNCSMLGLTKSWCTIITISLYKIEKKLLDYFYFPYLIFIYSNLMPPSRPTISIPQPTQAPSLSIPRNTSVTGLVVQAFETTEQQRSQAKGKRRSYYSRHLLDTVPASPTPLSLDRPDFENAADASYLITFPYSKAQRQSLATGIRQFSKSLRDSNRHSLQLSPVRSTSVRQSCDAQLSAPRATDPPRRTSPPDTLPFRFIIQDEESPRISKKIENRSRNERTVTSGHKTFTVGGEEMRELLPIKEEDKDNH</sequence>
<feature type="compositionally biased region" description="Basic and acidic residues" evidence="1">
    <location>
        <begin position="342"/>
        <end position="358"/>
    </location>
</feature>
<accession>A0A1I7WLZ2</accession>
<reference evidence="3" key="1">
    <citation type="submission" date="2016-11" db="UniProtKB">
        <authorList>
            <consortium name="WormBaseParasite"/>
        </authorList>
    </citation>
    <scope>IDENTIFICATION</scope>
</reference>